<name>A0A0F9GJT8_9ZZZZ</name>
<proteinExistence type="predicted"/>
<sequence length="61" mass="7264">MRNESCRKCGNDLEVIKSCSFCDKPIQYRCNKCNYETDEQTHLDCFKDSFEKELEKLPHVN</sequence>
<accession>A0A0F9GJT8</accession>
<gene>
    <name evidence="1" type="ORF">LCGC14_2112390</name>
</gene>
<dbReference type="AlphaFoldDB" id="A0A0F9GJT8"/>
<organism evidence="1">
    <name type="scientific">marine sediment metagenome</name>
    <dbReference type="NCBI Taxonomy" id="412755"/>
    <lineage>
        <taxon>unclassified sequences</taxon>
        <taxon>metagenomes</taxon>
        <taxon>ecological metagenomes</taxon>
    </lineage>
</organism>
<protein>
    <submittedName>
        <fullName evidence="1">Uncharacterized protein</fullName>
    </submittedName>
</protein>
<comment type="caution">
    <text evidence="1">The sequence shown here is derived from an EMBL/GenBank/DDBJ whole genome shotgun (WGS) entry which is preliminary data.</text>
</comment>
<dbReference type="EMBL" id="LAZR01026134">
    <property type="protein sequence ID" value="KKL69690.1"/>
    <property type="molecule type" value="Genomic_DNA"/>
</dbReference>
<evidence type="ECO:0000313" key="1">
    <source>
        <dbReference type="EMBL" id="KKL69690.1"/>
    </source>
</evidence>
<reference evidence="1" key="1">
    <citation type="journal article" date="2015" name="Nature">
        <title>Complex archaea that bridge the gap between prokaryotes and eukaryotes.</title>
        <authorList>
            <person name="Spang A."/>
            <person name="Saw J.H."/>
            <person name="Jorgensen S.L."/>
            <person name="Zaremba-Niedzwiedzka K."/>
            <person name="Martijn J."/>
            <person name="Lind A.E."/>
            <person name="van Eijk R."/>
            <person name="Schleper C."/>
            <person name="Guy L."/>
            <person name="Ettema T.J."/>
        </authorList>
    </citation>
    <scope>NUCLEOTIDE SEQUENCE</scope>
</reference>